<comment type="caution">
    <text evidence="2">The sequence shown here is derived from an EMBL/GenBank/DDBJ whole genome shotgun (WGS) entry which is preliminary data.</text>
</comment>
<evidence type="ECO:0000313" key="2">
    <source>
        <dbReference type="EMBL" id="KAJ6824546.1"/>
    </source>
</evidence>
<feature type="region of interest" description="Disordered" evidence="1">
    <location>
        <begin position="107"/>
        <end position="136"/>
    </location>
</feature>
<protein>
    <submittedName>
        <fullName evidence="2">Uncharacterized protein</fullName>
    </submittedName>
</protein>
<evidence type="ECO:0000313" key="4">
    <source>
        <dbReference type="Proteomes" id="UP001140949"/>
    </source>
</evidence>
<organism evidence="2 4">
    <name type="scientific">Iris pallida</name>
    <name type="common">Sweet iris</name>
    <dbReference type="NCBI Taxonomy" id="29817"/>
    <lineage>
        <taxon>Eukaryota</taxon>
        <taxon>Viridiplantae</taxon>
        <taxon>Streptophyta</taxon>
        <taxon>Embryophyta</taxon>
        <taxon>Tracheophyta</taxon>
        <taxon>Spermatophyta</taxon>
        <taxon>Magnoliopsida</taxon>
        <taxon>Liliopsida</taxon>
        <taxon>Asparagales</taxon>
        <taxon>Iridaceae</taxon>
        <taxon>Iridoideae</taxon>
        <taxon>Irideae</taxon>
        <taxon>Iris</taxon>
    </lineage>
</organism>
<dbReference type="AlphaFoldDB" id="A0AAX6G719"/>
<gene>
    <name evidence="3" type="ORF">M6B38_357000</name>
    <name evidence="2" type="ORF">M6B38_382070</name>
</gene>
<feature type="compositionally biased region" description="Acidic residues" evidence="1">
    <location>
        <begin position="113"/>
        <end position="123"/>
    </location>
</feature>
<keyword evidence="4" id="KW-1185">Reference proteome</keyword>
<dbReference type="Proteomes" id="UP001140949">
    <property type="component" value="Unassembled WGS sequence"/>
</dbReference>
<accession>A0AAX6G719</accession>
<dbReference type="EMBL" id="JANAVB010018037">
    <property type="protein sequence ID" value="KAJ6829934.1"/>
    <property type="molecule type" value="Genomic_DNA"/>
</dbReference>
<reference evidence="2" key="2">
    <citation type="submission" date="2023-04" db="EMBL/GenBank/DDBJ databases">
        <authorList>
            <person name="Bruccoleri R.E."/>
            <person name="Oakeley E.J."/>
            <person name="Faust A.-M."/>
            <person name="Dessus-Babus S."/>
            <person name="Altorfer M."/>
            <person name="Burckhardt D."/>
            <person name="Oertli M."/>
            <person name="Naumann U."/>
            <person name="Petersen F."/>
            <person name="Wong J."/>
        </authorList>
    </citation>
    <scope>NUCLEOTIDE SEQUENCE</scope>
    <source>
        <strain evidence="2">GSM-AAB239-AS_SAM_17_03QT</strain>
        <tissue evidence="2">Leaf</tissue>
    </source>
</reference>
<evidence type="ECO:0000313" key="3">
    <source>
        <dbReference type="EMBL" id="KAJ6829934.1"/>
    </source>
</evidence>
<name>A0AAX6G719_IRIPA</name>
<sequence>MVTTIEWQAHKTELSEVVIVVHSHVPARTATLLIREGSPVVSEASFSSSSSSVWSNDNVASTVAPVGDNLPQNARTSSLLQMWRELEAEAGVMRTLCTLSGGMAASSLTNASDDSEASGDSEPEVTTVANNSSSMADSEKGRVGIIVMRMISFKGSTKFL</sequence>
<feature type="compositionally biased region" description="Polar residues" evidence="1">
    <location>
        <begin position="127"/>
        <end position="136"/>
    </location>
</feature>
<dbReference type="EMBL" id="JANAVB010021999">
    <property type="protein sequence ID" value="KAJ6824546.1"/>
    <property type="molecule type" value="Genomic_DNA"/>
</dbReference>
<evidence type="ECO:0000256" key="1">
    <source>
        <dbReference type="SAM" id="MobiDB-lite"/>
    </source>
</evidence>
<reference evidence="2" key="1">
    <citation type="journal article" date="2023" name="GigaByte">
        <title>Genome assembly of the bearded iris, Iris pallida Lam.</title>
        <authorList>
            <person name="Bruccoleri R.E."/>
            <person name="Oakeley E.J."/>
            <person name="Faust A.M.E."/>
            <person name="Altorfer M."/>
            <person name="Dessus-Babus S."/>
            <person name="Burckhardt D."/>
            <person name="Oertli M."/>
            <person name="Naumann U."/>
            <person name="Petersen F."/>
            <person name="Wong J."/>
        </authorList>
    </citation>
    <scope>NUCLEOTIDE SEQUENCE</scope>
    <source>
        <strain evidence="2">GSM-AAB239-AS_SAM_17_03QT</strain>
    </source>
</reference>
<proteinExistence type="predicted"/>